<sequence>MSTNRKTGIAVILIAVGALILLHKIGFGFGGLTSWIFSIILLVLGYTLIKHRSGFIGWPLAILGGLILFGKLAGLIGWLIAAALILYGVHMLKQQNRTI</sequence>
<dbReference type="Pfam" id="PF22570">
    <property type="entry name" value="LiaF-TM"/>
    <property type="match status" value="1"/>
</dbReference>
<dbReference type="InterPro" id="IPR054331">
    <property type="entry name" value="LiaF_TM"/>
</dbReference>
<feature type="domain" description="LiaF transmembrane" evidence="2">
    <location>
        <begin position="9"/>
        <end position="97"/>
    </location>
</feature>
<dbReference type="Proteomes" id="UP000654993">
    <property type="component" value="Unassembled WGS sequence"/>
</dbReference>
<evidence type="ECO:0000256" key="1">
    <source>
        <dbReference type="SAM" id="Phobius"/>
    </source>
</evidence>
<name>A0A916QC50_9BACL</name>
<keyword evidence="1" id="KW-0472">Membrane</keyword>
<organism evidence="3 4">
    <name type="scientific">Insulibacter thermoxylanivorax</name>
    <dbReference type="NCBI Taxonomy" id="2749268"/>
    <lineage>
        <taxon>Bacteria</taxon>
        <taxon>Bacillati</taxon>
        <taxon>Bacillota</taxon>
        <taxon>Bacilli</taxon>
        <taxon>Bacillales</taxon>
        <taxon>Paenibacillaceae</taxon>
        <taxon>Insulibacter</taxon>
    </lineage>
</organism>
<dbReference type="RefSeq" id="WP_200966289.1">
    <property type="nucleotide sequence ID" value="NZ_BMAQ01000009.1"/>
</dbReference>
<reference evidence="3" key="2">
    <citation type="journal article" date="2021" name="Data Brief">
        <title>Draft genome sequence data of the facultative, thermophilic, xylanolytic bacterium Paenibacillus sp. strain DA-C8.</title>
        <authorList>
            <person name="Chhe C."/>
            <person name="Uke A."/>
            <person name="Baramee S."/>
            <person name="Ungkulpasvich U."/>
            <person name="Tachaapaikoon C."/>
            <person name="Pason P."/>
            <person name="Waeonukul R."/>
            <person name="Ratanakhanokchai K."/>
            <person name="Kosugi A."/>
        </authorList>
    </citation>
    <scope>NUCLEOTIDE SEQUENCE</scope>
    <source>
        <strain evidence="3">DA-C8</strain>
    </source>
</reference>
<evidence type="ECO:0000313" key="3">
    <source>
        <dbReference type="EMBL" id="GFR38035.1"/>
    </source>
</evidence>
<keyword evidence="1" id="KW-1133">Transmembrane helix</keyword>
<feature type="transmembrane region" description="Helical" evidence="1">
    <location>
        <begin position="7"/>
        <end position="26"/>
    </location>
</feature>
<dbReference type="EMBL" id="BMAQ01000009">
    <property type="protein sequence ID" value="GFR38035.1"/>
    <property type="molecule type" value="Genomic_DNA"/>
</dbReference>
<dbReference type="AlphaFoldDB" id="A0A916QC50"/>
<accession>A0A916QC50</accession>
<feature type="transmembrane region" description="Helical" evidence="1">
    <location>
        <begin position="61"/>
        <end position="87"/>
    </location>
</feature>
<keyword evidence="1" id="KW-0812">Transmembrane</keyword>
<keyword evidence="4" id="KW-1185">Reference proteome</keyword>
<feature type="transmembrane region" description="Helical" evidence="1">
    <location>
        <begin position="32"/>
        <end position="49"/>
    </location>
</feature>
<evidence type="ECO:0000259" key="2">
    <source>
        <dbReference type="Pfam" id="PF22570"/>
    </source>
</evidence>
<protein>
    <recommendedName>
        <fullName evidence="2">LiaF transmembrane domain-containing protein</fullName>
    </recommendedName>
</protein>
<proteinExistence type="predicted"/>
<comment type="caution">
    <text evidence="3">The sequence shown here is derived from an EMBL/GenBank/DDBJ whole genome shotgun (WGS) entry which is preliminary data.</text>
</comment>
<evidence type="ECO:0000313" key="4">
    <source>
        <dbReference type="Proteomes" id="UP000654993"/>
    </source>
</evidence>
<gene>
    <name evidence="3" type="ORF">PRECH8_13310</name>
</gene>
<reference evidence="3" key="1">
    <citation type="submission" date="2020-08" db="EMBL/GenBank/DDBJ databases">
        <authorList>
            <person name="Uke A."/>
            <person name="Chhe C."/>
            <person name="Baramee S."/>
            <person name="Kosugi A."/>
        </authorList>
    </citation>
    <scope>NUCLEOTIDE SEQUENCE</scope>
    <source>
        <strain evidence="3">DA-C8</strain>
    </source>
</reference>